<keyword evidence="1" id="KW-0812">Transmembrane</keyword>
<reference evidence="4" key="1">
    <citation type="submission" date="2020-02" db="EMBL/GenBank/DDBJ databases">
        <authorList>
            <person name="Meier V. D."/>
        </authorList>
    </citation>
    <scope>NUCLEOTIDE SEQUENCE</scope>
    <source>
        <strain evidence="4">AVDCRST_MAG68</strain>
    </source>
</reference>
<dbReference type="InterPro" id="IPR036188">
    <property type="entry name" value="FAD/NAD-bd_sf"/>
</dbReference>
<keyword evidence="1" id="KW-0472">Membrane</keyword>
<dbReference type="GO" id="GO:0050661">
    <property type="term" value="F:NADP binding"/>
    <property type="evidence" value="ECO:0007669"/>
    <property type="project" value="InterPro"/>
</dbReference>
<dbReference type="InterPro" id="IPR044152">
    <property type="entry name" value="YqjM-like"/>
</dbReference>
<protein>
    <submittedName>
        <fullName evidence="4">Anthraniloyl-CoA monooxygenase</fullName>
        <ecNumber evidence="4">1.14.13.40</ecNumber>
    </submittedName>
</protein>
<evidence type="ECO:0000256" key="1">
    <source>
        <dbReference type="SAM" id="Phobius"/>
    </source>
</evidence>
<dbReference type="SUPFAM" id="SSF51395">
    <property type="entry name" value="FMN-linked oxidoreductases"/>
    <property type="match status" value="1"/>
</dbReference>
<dbReference type="GO" id="GO:0071949">
    <property type="term" value="F:FAD binding"/>
    <property type="evidence" value="ECO:0007669"/>
    <property type="project" value="InterPro"/>
</dbReference>
<evidence type="ECO:0000313" key="4">
    <source>
        <dbReference type="EMBL" id="CAA9349733.1"/>
    </source>
</evidence>
<dbReference type="Pfam" id="PF00724">
    <property type="entry name" value="Oxidored_FMN"/>
    <property type="match status" value="1"/>
</dbReference>
<organism evidence="4">
    <name type="scientific">uncultured Gemmatimonadota bacterium</name>
    <dbReference type="NCBI Taxonomy" id="203437"/>
    <lineage>
        <taxon>Bacteria</taxon>
        <taxon>Pseudomonadati</taxon>
        <taxon>Gemmatimonadota</taxon>
        <taxon>environmental samples</taxon>
    </lineage>
</organism>
<keyword evidence="1" id="KW-1133">Transmembrane helix</keyword>
<dbReference type="PRINTS" id="PR00420">
    <property type="entry name" value="RNGMNOXGNASE"/>
</dbReference>
<keyword evidence="4" id="KW-0560">Oxidoreductase</keyword>
<gene>
    <name evidence="4" type="ORF">AVDCRST_MAG68-3603</name>
</gene>
<dbReference type="EMBL" id="CADCTW010000167">
    <property type="protein sequence ID" value="CAA9349733.1"/>
    <property type="molecule type" value="Genomic_DNA"/>
</dbReference>
<proteinExistence type="predicted"/>
<dbReference type="CDD" id="cd02932">
    <property type="entry name" value="OYE_YqiM_FMN"/>
    <property type="match status" value="1"/>
</dbReference>
<name>A0A6J4M433_9BACT</name>
<dbReference type="GO" id="GO:0018673">
    <property type="term" value="F:anthraniloyl-CoA monooxygenase activity"/>
    <property type="evidence" value="ECO:0007669"/>
    <property type="project" value="UniProtKB-EC"/>
</dbReference>
<dbReference type="EC" id="1.14.13.40" evidence="4"/>
<dbReference type="Pfam" id="PF01494">
    <property type="entry name" value="FAD_binding_3"/>
    <property type="match status" value="2"/>
</dbReference>
<accession>A0A6J4M433</accession>
<dbReference type="AlphaFoldDB" id="A0A6J4M433"/>
<dbReference type="Gene3D" id="3.20.20.70">
    <property type="entry name" value="Aldolase class I"/>
    <property type="match status" value="1"/>
</dbReference>
<dbReference type="Gene3D" id="3.50.50.60">
    <property type="entry name" value="FAD/NAD(P)-binding domain"/>
    <property type="match status" value="1"/>
</dbReference>
<evidence type="ECO:0000259" key="3">
    <source>
        <dbReference type="Pfam" id="PF01494"/>
    </source>
</evidence>
<dbReference type="NCBIfam" id="NF006101">
    <property type="entry name" value="PRK08255.1"/>
    <property type="match status" value="1"/>
</dbReference>
<feature type="domain" description="FAD-binding" evidence="3">
    <location>
        <begin position="274"/>
        <end position="331"/>
    </location>
</feature>
<dbReference type="PANTHER" id="PTHR43303:SF3">
    <property type="entry name" value="BLR3436 PROTEIN"/>
    <property type="match status" value="1"/>
</dbReference>
<keyword evidence="4" id="KW-0503">Monooxygenase</keyword>
<dbReference type="GO" id="GO:0010181">
    <property type="term" value="F:FMN binding"/>
    <property type="evidence" value="ECO:0007669"/>
    <property type="project" value="InterPro"/>
</dbReference>
<dbReference type="PANTHER" id="PTHR43303">
    <property type="entry name" value="NADPH DEHYDROGENASE C23G7.10C-RELATED"/>
    <property type="match status" value="1"/>
</dbReference>
<feature type="transmembrane region" description="Helical" evidence="1">
    <location>
        <begin position="7"/>
        <end position="25"/>
    </location>
</feature>
<feature type="domain" description="FAD-binding" evidence="3">
    <location>
        <begin position="8"/>
        <end position="152"/>
    </location>
</feature>
<dbReference type="Gene3D" id="3.30.9.20">
    <property type="match status" value="1"/>
</dbReference>
<feature type="domain" description="NADH:flavin oxidoreductase/NADH oxidase N-terminal" evidence="2">
    <location>
        <begin position="404"/>
        <end position="738"/>
    </location>
</feature>
<dbReference type="InterPro" id="IPR013785">
    <property type="entry name" value="Aldolase_TIM"/>
</dbReference>
<dbReference type="InterPro" id="IPR001155">
    <property type="entry name" value="OxRdtase_FMN_N"/>
</dbReference>
<dbReference type="SUPFAM" id="SSF51905">
    <property type="entry name" value="FAD/NAD(P)-binding domain"/>
    <property type="match status" value="1"/>
</dbReference>
<dbReference type="InterPro" id="IPR002938">
    <property type="entry name" value="FAD-bd"/>
</dbReference>
<evidence type="ECO:0000259" key="2">
    <source>
        <dbReference type="Pfam" id="PF00724"/>
    </source>
</evidence>
<sequence>MAPRKPLNVVIAGGGPAGLYLALLLRKADPARRVTVLERNGPDDTFGWGVVFSDQTLGNLREADPESYRAIASHFAHWDDIDIHFRGTTITSGGHGFSGIARVKLLQILRERAAALGADLRFRHELADDAELAGADLVVAADGVNSRLRAKYAEHFRPDLDVRTAKFVWLGTSRLFDAFTFIFFENEHGVFQVHAYRYDELSSAFIVECDERSWRSAGFEGMGEAETVAACEAMFGPWLDGHPLRSNAPHLRSPWISFTRVSNERWFTMDGAAAPVALIGDAAHTAHFSIGSGTKLAMEDAIALARILDAEPDLARALESYQEERRTDAVRLQNAARNSMEWFENVRRYVHLDPPQFAYSLLTRSQRVGHESLRLRDRAYLEGVERWFASRAEEGERPAPVPPMFTPFRLRGMTLHNRVVVAPMDMYSAADGVPDDFHLVHLGSRALGGAGLVFTEMTCVSPEGRITLGCTGMYADEHLAAWKRIVRFVHERTPAKICMQLGHSGRKGATRRMWEGMDQPLEEGGWEVWGPSPEPWAPGNPVPRPMARADMDRVRGEFVRATEMAAVAGFDMVELHCAHGYLLSSFITPLSNRRDDEYGGSLENRLRYPLEVFRAMRAVWPEDRPMSVRISATDWVEEGMGCGDAVEVARAFHAAGADVIHVSAGQTAAGAKPVYGRMFQTPFSDRIRNEARVPTIAVGNITEADQVNGIIAAGRADLCALARPHLADPHWTLHAAAELGYQDQPWPVQYGSGRQQLERLVQRRAEIAGGGI</sequence>
<dbReference type="GO" id="GO:0003959">
    <property type="term" value="F:NADPH dehydrogenase activity"/>
    <property type="evidence" value="ECO:0007669"/>
    <property type="project" value="InterPro"/>
</dbReference>